<evidence type="ECO:0000256" key="1">
    <source>
        <dbReference type="ARBA" id="ARBA00004123"/>
    </source>
</evidence>
<dbReference type="EMBL" id="RWIC01000325">
    <property type="protein sequence ID" value="TKC45499.1"/>
    <property type="molecule type" value="Genomic_DNA"/>
</dbReference>
<gene>
    <name evidence="7" type="ORF">EI555_012184</name>
</gene>
<dbReference type="PANTHER" id="PTHR47507">
    <property type="entry name" value="BARRIER TO AUTOINTEGRATION FACTOR 2"/>
    <property type="match status" value="1"/>
</dbReference>
<dbReference type="InterPro" id="IPR004122">
    <property type="entry name" value="BAF_prot"/>
</dbReference>
<organism evidence="7 8">
    <name type="scientific">Monodon monoceros</name>
    <name type="common">Narwhal</name>
    <name type="synonym">Ceratodon monodon</name>
    <dbReference type="NCBI Taxonomy" id="40151"/>
    <lineage>
        <taxon>Eukaryota</taxon>
        <taxon>Metazoa</taxon>
        <taxon>Chordata</taxon>
        <taxon>Craniata</taxon>
        <taxon>Vertebrata</taxon>
        <taxon>Euteleostomi</taxon>
        <taxon>Mammalia</taxon>
        <taxon>Eutheria</taxon>
        <taxon>Laurasiatheria</taxon>
        <taxon>Artiodactyla</taxon>
        <taxon>Whippomorpha</taxon>
        <taxon>Cetacea</taxon>
        <taxon>Odontoceti</taxon>
        <taxon>Monodontidae</taxon>
        <taxon>Monodon</taxon>
    </lineage>
</organism>
<keyword evidence="2" id="KW-0539">Nucleus</keyword>
<evidence type="ECO:0000256" key="6">
    <source>
        <dbReference type="ARBA" id="ARBA00079764"/>
    </source>
</evidence>
<dbReference type="Pfam" id="PF02961">
    <property type="entry name" value="SAM_BAF"/>
    <property type="match status" value="1"/>
</dbReference>
<dbReference type="InterPro" id="IPR051387">
    <property type="entry name" value="BAF"/>
</dbReference>
<evidence type="ECO:0000256" key="4">
    <source>
        <dbReference type="ARBA" id="ARBA00065228"/>
    </source>
</evidence>
<comment type="subcellular location">
    <subcellularLocation>
        <location evidence="1">Nucleus</location>
    </subcellularLocation>
</comment>
<comment type="subunit">
    <text evidence="4">Homodimer. Heterodimerizes with BANF1.</text>
</comment>
<proteinExistence type="predicted"/>
<dbReference type="PANTHER" id="PTHR47507:SF4">
    <property type="entry name" value="BARRIER-TO-AUTOINTEGRATION FACTOR-LIKE PROTEIN"/>
    <property type="match status" value="1"/>
</dbReference>
<dbReference type="FunFam" id="1.10.150.40:FF:000002">
    <property type="entry name" value="Barrier to autointegration factor 2"/>
    <property type="match status" value="1"/>
</dbReference>
<reference evidence="8" key="1">
    <citation type="journal article" date="2019" name="IScience">
        <title>Narwhal Genome Reveals Long-Term Low Genetic Diversity despite Current Large Abundance Size.</title>
        <authorList>
            <person name="Westbury M.V."/>
            <person name="Petersen B."/>
            <person name="Garde E."/>
            <person name="Heide-Jorgensen M.P."/>
            <person name="Lorenzen E.D."/>
        </authorList>
    </citation>
    <scope>NUCLEOTIDE SEQUENCE [LARGE SCALE GENOMIC DNA]</scope>
</reference>
<dbReference type="AlphaFoldDB" id="A0A4U1F7M1"/>
<protein>
    <recommendedName>
        <fullName evidence="5">Barrier-to-autointegration factor-like protein</fullName>
    </recommendedName>
    <alternativeName>
        <fullName evidence="6">Barrier-to-autointegration factor 2</fullName>
    </alternativeName>
</protein>
<dbReference type="SUPFAM" id="SSF47798">
    <property type="entry name" value="Barrier-to-autointegration factor, BAF"/>
    <property type="match status" value="1"/>
</dbReference>
<evidence type="ECO:0000313" key="7">
    <source>
        <dbReference type="EMBL" id="TKC45499.1"/>
    </source>
</evidence>
<sequence>NMDHMSPRLRTFLSEPIGEKDVAWVDGVSRELAINLCTKGFNKAYILLGQFLLMYKNEAEFQKWLTCCCGATEYEVLLLPVDPPPALPLGNDTSALTLGSK</sequence>
<dbReference type="SMART" id="SM01023">
    <property type="entry name" value="BAF"/>
    <property type="match status" value="1"/>
</dbReference>
<name>A0A4U1F7M1_MONMO</name>
<dbReference type="GO" id="GO:0005634">
    <property type="term" value="C:nucleus"/>
    <property type="evidence" value="ECO:0007669"/>
    <property type="project" value="UniProtKB-SubCell"/>
</dbReference>
<comment type="caution">
    <text evidence="7">The sequence shown here is derived from an EMBL/GenBank/DDBJ whole genome shotgun (WGS) entry which is preliminary data.</text>
</comment>
<dbReference type="Gene3D" id="1.10.150.40">
    <property type="entry name" value="Barrier-to-autointegration factor, BAF"/>
    <property type="match status" value="1"/>
</dbReference>
<feature type="non-terminal residue" evidence="7">
    <location>
        <position position="101"/>
    </location>
</feature>
<evidence type="ECO:0000313" key="8">
    <source>
        <dbReference type="Proteomes" id="UP000308365"/>
    </source>
</evidence>
<dbReference type="GO" id="GO:0000793">
    <property type="term" value="C:condensed chromosome"/>
    <property type="evidence" value="ECO:0007669"/>
    <property type="project" value="TreeGrafter"/>
</dbReference>
<dbReference type="Proteomes" id="UP000308365">
    <property type="component" value="Unassembled WGS sequence"/>
</dbReference>
<evidence type="ECO:0000256" key="2">
    <source>
        <dbReference type="ARBA" id="ARBA00023242"/>
    </source>
</evidence>
<evidence type="ECO:0000256" key="3">
    <source>
        <dbReference type="ARBA" id="ARBA00059723"/>
    </source>
</evidence>
<feature type="non-terminal residue" evidence="7">
    <location>
        <position position="1"/>
    </location>
</feature>
<dbReference type="GO" id="GO:0003677">
    <property type="term" value="F:DNA binding"/>
    <property type="evidence" value="ECO:0007669"/>
    <property type="project" value="InterPro"/>
</dbReference>
<dbReference type="InterPro" id="IPR036617">
    <property type="entry name" value="BAF_sf"/>
</dbReference>
<evidence type="ECO:0000256" key="5">
    <source>
        <dbReference type="ARBA" id="ARBA00074730"/>
    </source>
</evidence>
<comment type="function">
    <text evidence="3">May play a role in BANF1 regulation and influence tissue-specific roles of BANF1.</text>
</comment>
<dbReference type="GO" id="GO:0051276">
    <property type="term" value="P:chromosome organization"/>
    <property type="evidence" value="ECO:0007669"/>
    <property type="project" value="TreeGrafter"/>
</dbReference>
<accession>A0A4U1F7M1</accession>